<dbReference type="RefSeq" id="WP_378602019.1">
    <property type="nucleotide sequence ID" value="NZ_JBHSQN010000003.1"/>
</dbReference>
<dbReference type="Proteomes" id="UP001596223">
    <property type="component" value="Unassembled WGS sequence"/>
</dbReference>
<sequence length="259" mass="29485">MNSAPERYSARPNRPVARAAPRLAVANSPRVPRYPAEWGYELSPDPADEWLGTRWDDIPEQLRPAVAEYIFGADLVTMSTYAAAKARYLLERIDPDRRSDFEDVAQDTMVELTTIMPTERIRHWKALVLKQLQWQVLQDRRRRTAEKRHPGRRVDYESAVLVLEDQTTRGCDSRLVDRAVLRIALDSIAHEETAAVLRATFVIASDGSYADVQTTKEVADDLGISQEKVKRLRAAGVKMLRATLRTQLDTPDTDNEEEQ</sequence>
<organism evidence="2 3">
    <name type="scientific">Nocardia lasii</name>
    <dbReference type="NCBI Taxonomy" id="1616107"/>
    <lineage>
        <taxon>Bacteria</taxon>
        <taxon>Bacillati</taxon>
        <taxon>Actinomycetota</taxon>
        <taxon>Actinomycetes</taxon>
        <taxon>Mycobacteriales</taxon>
        <taxon>Nocardiaceae</taxon>
        <taxon>Nocardia</taxon>
    </lineage>
</organism>
<evidence type="ECO:0008006" key="4">
    <source>
        <dbReference type="Google" id="ProtNLM"/>
    </source>
</evidence>
<dbReference type="InterPro" id="IPR013324">
    <property type="entry name" value="RNA_pol_sigma_r3/r4-like"/>
</dbReference>
<name>A0ABW1JPU2_9NOCA</name>
<reference evidence="3" key="1">
    <citation type="journal article" date="2019" name="Int. J. Syst. Evol. Microbiol.">
        <title>The Global Catalogue of Microorganisms (GCM) 10K type strain sequencing project: providing services to taxonomists for standard genome sequencing and annotation.</title>
        <authorList>
            <consortium name="The Broad Institute Genomics Platform"/>
            <consortium name="The Broad Institute Genome Sequencing Center for Infectious Disease"/>
            <person name="Wu L."/>
            <person name="Ma J."/>
        </authorList>
    </citation>
    <scope>NUCLEOTIDE SEQUENCE [LARGE SCALE GENOMIC DNA]</scope>
    <source>
        <strain evidence="3">CCUG 36956</strain>
    </source>
</reference>
<gene>
    <name evidence="2" type="ORF">ACFP3H_08400</name>
</gene>
<evidence type="ECO:0000313" key="2">
    <source>
        <dbReference type="EMBL" id="MFC6011070.1"/>
    </source>
</evidence>
<comment type="caution">
    <text evidence="2">The sequence shown here is derived from an EMBL/GenBank/DDBJ whole genome shotgun (WGS) entry which is preliminary data.</text>
</comment>
<accession>A0ABW1JPU2</accession>
<evidence type="ECO:0000313" key="3">
    <source>
        <dbReference type="Proteomes" id="UP001596223"/>
    </source>
</evidence>
<evidence type="ECO:0000256" key="1">
    <source>
        <dbReference type="SAM" id="MobiDB-lite"/>
    </source>
</evidence>
<proteinExistence type="predicted"/>
<protein>
    <recommendedName>
        <fullName evidence="4">Sigma-70 family RNA polymerase sigma factor</fullName>
    </recommendedName>
</protein>
<dbReference type="SUPFAM" id="SSF88659">
    <property type="entry name" value="Sigma3 and sigma4 domains of RNA polymerase sigma factors"/>
    <property type="match status" value="1"/>
</dbReference>
<feature type="region of interest" description="Disordered" evidence="1">
    <location>
        <begin position="1"/>
        <end position="21"/>
    </location>
</feature>
<feature type="compositionally biased region" description="Low complexity" evidence="1">
    <location>
        <begin position="10"/>
        <end position="21"/>
    </location>
</feature>
<dbReference type="EMBL" id="JBHSQN010000003">
    <property type="protein sequence ID" value="MFC6011070.1"/>
    <property type="molecule type" value="Genomic_DNA"/>
</dbReference>
<keyword evidence="3" id="KW-1185">Reference proteome</keyword>